<feature type="region of interest" description="Disordered" evidence="1">
    <location>
        <begin position="1"/>
        <end position="20"/>
    </location>
</feature>
<feature type="compositionally biased region" description="Polar residues" evidence="1">
    <location>
        <begin position="1"/>
        <end position="12"/>
    </location>
</feature>
<evidence type="ECO:0000256" key="1">
    <source>
        <dbReference type="SAM" id="MobiDB-lite"/>
    </source>
</evidence>
<evidence type="ECO:0000313" key="2">
    <source>
        <dbReference type="EMBL" id="GMF10174.1"/>
    </source>
</evidence>
<dbReference type="SUPFAM" id="SSF53098">
    <property type="entry name" value="Ribonuclease H-like"/>
    <property type="match status" value="1"/>
</dbReference>
<comment type="caution">
    <text evidence="2">The sequence shown here is derived from an EMBL/GenBank/DDBJ whole genome shotgun (WGS) entry which is preliminary data.</text>
</comment>
<gene>
    <name evidence="2" type="ORF">Plil01_000101400</name>
</gene>
<protein>
    <submittedName>
        <fullName evidence="2">Unnamed protein product</fullName>
    </submittedName>
</protein>
<proteinExistence type="predicted"/>
<sequence>MVSAATTRNAKWSTKKGGPARALLAKKQNPASAGLNLPKVVLISKEPALQSFLAKNYNKLTPLIATTVGVHFQFADSTQDELEQMITITISSDDIAVILQLATVNAARVISGLRALLSDSSVTKVMHNIYRAALWLHNRGIRHDALVKCVDLQLLYESFVGSTALNADALQITTHCSPDSATDLAESMHSFKARVSPSDWITVSLPENCKLR</sequence>
<dbReference type="InterPro" id="IPR036397">
    <property type="entry name" value="RNaseH_sf"/>
</dbReference>
<accession>A0A9W6WN88</accession>
<evidence type="ECO:0000313" key="3">
    <source>
        <dbReference type="Proteomes" id="UP001165083"/>
    </source>
</evidence>
<dbReference type="GO" id="GO:0003676">
    <property type="term" value="F:nucleic acid binding"/>
    <property type="evidence" value="ECO:0007669"/>
    <property type="project" value="InterPro"/>
</dbReference>
<dbReference type="InterPro" id="IPR012337">
    <property type="entry name" value="RNaseH-like_sf"/>
</dbReference>
<keyword evidence="3" id="KW-1185">Reference proteome</keyword>
<dbReference type="Gene3D" id="3.30.420.10">
    <property type="entry name" value="Ribonuclease H-like superfamily/Ribonuclease H"/>
    <property type="match status" value="1"/>
</dbReference>
<dbReference type="AlphaFoldDB" id="A0A9W6WN88"/>
<dbReference type="OrthoDB" id="26838at2759"/>
<name>A0A9W6WN88_9STRA</name>
<dbReference type="Proteomes" id="UP001165083">
    <property type="component" value="Unassembled WGS sequence"/>
</dbReference>
<dbReference type="EMBL" id="BSXW01000032">
    <property type="protein sequence ID" value="GMF10174.1"/>
    <property type="molecule type" value="Genomic_DNA"/>
</dbReference>
<reference evidence="2" key="1">
    <citation type="submission" date="2023-04" db="EMBL/GenBank/DDBJ databases">
        <title>Phytophthora lilii NBRC 32176.</title>
        <authorList>
            <person name="Ichikawa N."/>
            <person name="Sato H."/>
            <person name="Tonouchi N."/>
        </authorList>
    </citation>
    <scope>NUCLEOTIDE SEQUENCE</scope>
    <source>
        <strain evidence="2">NBRC 32176</strain>
    </source>
</reference>
<organism evidence="2 3">
    <name type="scientific">Phytophthora lilii</name>
    <dbReference type="NCBI Taxonomy" id="2077276"/>
    <lineage>
        <taxon>Eukaryota</taxon>
        <taxon>Sar</taxon>
        <taxon>Stramenopiles</taxon>
        <taxon>Oomycota</taxon>
        <taxon>Peronosporomycetes</taxon>
        <taxon>Peronosporales</taxon>
        <taxon>Peronosporaceae</taxon>
        <taxon>Phytophthora</taxon>
    </lineage>
</organism>